<accession>A0A9D0ZPX7</accession>
<protein>
    <submittedName>
        <fullName evidence="1">Uncharacterized protein</fullName>
    </submittedName>
</protein>
<evidence type="ECO:0000313" key="2">
    <source>
        <dbReference type="Proteomes" id="UP000886786"/>
    </source>
</evidence>
<proteinExistence type="predicted"/>
<dbReference type="EMBL" id="DVFV01000033">
    <property type="protein sequence ID" value="HIQ90341.1"/>
    <property type="molecule type" value="Genomic_DNA"/>
</dbReference>
<comment type="caution">
    <text evidence="1">The sequence shown here is derived from an EMBL/GenBank/DDBJ whole genome shotgun (WGS) entry which is preliminary data.</text>
</comment>
<sequence length="196" mass="23118">MRKKIKITSDFNKRLERLFSSEKDILLDIISIIGSVDYDYLYQNRTFTTTPIILNKLTNKEDIPLLPVWQNENTINLFVNKKYQNIVAFENEDIKFKEDPDPQRFVGIFFCLHGKDTCNSFSECILGDKRTDIYTDGCVYYFVNVYKIMNDYFNHQKLSTLEKIMVILGLDDQEEMKRVAGENKKLIKLIKEVIND</sequence>
<reference evidence="1" key="1">
    <citation type="submission" date="2020-10" db="EMBL/GenBank/DDBJ databases">
        <authorList>
            <person name="Gilroy R."/>
        </authorList>
    </citation>
    <scope>NUCLEOTIDE SEQUENCE</scope>
    <source>
        <strain evidence="1">CHK147-3167</strain>
    </source>
</reference>
<organism evidence="1 2">
    <name type="scientific">Candidatus Coprosoma intestinipullorum</name>
    <dbReference type="NCBI Taxonomy" id="2840752"/>
    <lineage>
        <taxon>Bacteria</taxon>
        <taxon>Bacillati</taxon>
        <taxon>Bacillota</taxon>
        <taxon>Bacillota incertae sedis</taxon>
        <taxon>Candidatus Coprosoma</taxon>
    </lineage>
</organism>
<name>A0A9D0ZPX7_9FIRM</name>
<dbReference type="AlphaFoldDB" id="A0A9D0ZPX7"/>
<dbReference type="Proteomes" id="UP000886786">
    <property type="component" value="Unassembled WGS sequence"/>
</dbReference>
<evidence type="ECO:0000313" key="1">
    <source>
        <dbReference type="EMBL" id="HIQ90341.1"/>
    </source>
</evidence>
<reference evidence="1" key="2">
    <citation type="journal article" date="2021" name="PeerJ">
        <title>Extensive microbial diversity within the chicken gut microbiome revealed by metagenomics and culture.</title>
        <authorList>
            <person name="Gilroy R."/>
            <person name="Ravi A."/>
            <person name="Getino M."/>
            <person name="Pursley I."/>
            <person name="Horton D.L."/>
            <person name="Alikhan N.F."/>
            <person name="Baker D."/>
            <person name="Gharbi K."/>
            <person name="Hall N."/>
            <person name="Watson M."/>
            <person name="Adriaenssens E.M."/>
            <person name="Foster-Nyarko E."/>
            <person name="Jarju S."/>
            <person name="Secka A."/>
            <person name="Antonio M."/>
            <person name="Oren A."/>
            <person name="Chaudhuri R.R."/>
            <person name="La Ragione R."/>
            <person name="Hildebrand F."/>
            <person name="Pallen M.J."/>
        </authorList>
    </citation>
    <scope>NUCLEOTIDE SEQUENCE</scope>
    <source>
        <strain evidence="1">CHK147-3167</strain>
    </source>
</reference>
<gene>
    <name evidence="1" type="ORF">IAB27_01740</name>
</gene>